<gene>
    <name evidence="7" type="ORF">FMOSSE_LOCUS9124</name>
</gene>
<dbReference type="SMART" id="SM00102">
    <property type="entry name" value="ADF"/>
    <property type="match status" value="1"/>
</dbReference>
<evidence type="ECO:0000256" key="2">
    <source>
        <dbReference type="ARBA" id="ARBA00006844"/>
    </source>
</evidence>
<dbReference type="GO" id="GO:0030042">
    <property type="term" value="P:actin filament depolymerization"/>
    <property type="evidence" value="ECO:0007669"/>
    <property type="project" value="InterPro"/>
</dbReference>
<reference evidence="7" key="1">
    <citation type="submission" date="2021-06" db="EMBL/GenBank/DDBJ databases">
        <authorList>
            <person name="Kallberg Y."/>
            <person name="Tangrot J."/>
            <person name="Rosling A."/>
        </authorList>
    </citation>
    <scope>NUCLEOTIDE SEQUENCE</scope>
    <source>
        <strain evidence="7">87-6 pot B 2015</strain>
    </source>
</reference>
<name>A0A9N9GIH9_FUNMO</name>
<evidence type="ECO:0000256" key="4">
    <source>
        <dbReference type="ARBA" id="ARBA00023203"/>
    </source>
</evidence>
<dbReference type="InterPro" id="IPR017904">
    <property type="entry name" value="ADF/Cofilin"/>
</dbReference>
<sequence>MSSASGVNVQDECLEAFQDLKLKKKYKYLLYKLDDENKSIILEEAAEESTYDNFITVLTSKGPRYAVYDFDYEKPGEGQRNKIAFYSWTPDDSKIKEKMLYASSKEAIRRRLVGVAIEIQGTDLSEVSYEAVLEKASRSN</sequence>
<dbReference type="PROSITE" id="PS51263">
    <property type="entry name" value="ADF_H"/>
    <property type="match status" value="1"/>
</dbReference>
<proteinExistence type="inferred from homology"/>
<dbReference type="GO" id="GO:0003779">
    <property type="term" value="F:actin binding"/>
    <property type="evidence" value="ECO:0007669"/>
    <property type="project" value="UniProtKB-KW"/>
</dbReference>
<keyword evidence="8" id="KW-1185">Reference proteome</keyword>
<comment type="subcellular location">
    <subcellularLocation>
        <location evidence="1">Nucleus matrix</location>
    </subcellularLocation>
</comment>
<evidence type="ECO:0000313" key="7">
    <source>
        <dbReference type="EMBL" id="CAG8604427.1"/>
    </source>
</evidence>
<dbReference type="InterPro" id="IPR002108">
    <property type="entry name" value="ADF-H"/>
</dbReference>
<dbReference type="InterPro" id="IPR029006">
    <property type="entry name" value="ADF-H/Gelsolin-like_dom_sf"/>
</dbReference>
<comment type="caution">
    <text evidence="7">The sequence shown here is derived from an EMBL/GenBank/DDBJ whole genome shotgun (WGS) entry which is preliminary data.</text>
</comment>
<evidence type="ECO:0000256" key="5">
    <source>
        <dbReference type="ARBA" id="ARBA00032427"/>
    </source>
</evidence>
<dbReference type="Proteomes" id="UP000789375">
    <property type="component" value="Unassembled WGS sequence"/>
</dbReference>
<accession>A0A9N9GIH9</accession>
<protein>
    <recommendedName>
        <fullName evidence="3">Cofilin</fullName>
    </recommendedName>
    <alternativeName>
        <fullName evidence="5">Actin-depolymerizing factor 1</fullName>
    </alternativeName>
</protein>
<dbReference type="AlphaFoldDB" id="A0A9N9GIH9"/>
<dbReference type="SUPFAM" id="SSF55753">
    <property type="entry name" value="Actin depolymerizing proteins"/>
    <property type="match status" value="1"/>
</dbReference>
<dbReference type="GO" id="GO:0016363">
    <property type="term" value="C:nuclear matrix"/>
    <property type="evidence" value="ECO:0007669"/>
    <property type="project" value="UniProtKB-SubCell"/>
</dbReference>
<feature type="domain" description="ADF-H" evidence="6">
    <location>
        <begin position="4"/>
        <end position="137"/>
    </location>
</feature>
<evidence type="ECO:0000256" key="3">
    <source>
        <dbReference type="ARBA" id="ARBA00015630"/>
    </source>
</evidence>
<dbReference type="GO" id="GO:0015629">
    <property type="term" value="C:actin cytoskeleton"/>
    <property type="evidence" value="ECO:0007669"/>
    <property type="project" value="InterPro"/>
</dbReference>
<dbReference type="CDD" id="cd11286">
    <property type="entry name" value="ADF_cofilin_like"/>
    <property type="match status" value="1"/>
</dbReference>
<evidence type="ECO:0000256" key="1">
    <source>
        <dbReference type="ARBA" id="ARBA00004109"/>
    </source>
</evidence>
<organism evidence="7 8">
    <name type="scientific">Funneliformis mosseae</name>
    <name type="common">Endomycorrhizal fungus</name>
    <name type="synonym">Glomus mosseae</name>
    <dbReference type="NCBI Taxonomy" id="27381"/>
    <lineage>
        <taxon>Eukaryota</taxon>
        <taxon>Fungi</taxon>
        <taxon>Fungi incertae sedis</taxon>
        <taxon>Mucoromycota</taxon>
        <taxon>Glomeromycotina</taxon>
        <taxon>Glomeromycetes</taxon>
        <taxon>Glomerales</taxon>
        <taxon>Glomeraceae</taxon>
        <taxon>Funneliformis</taxon>
    </lineage>
</organism>
<dbReference type="PANTHER" id="PTHR11913">
    <property type="entry name" value="COFILIN-RELATED"/>
    <property type="match status" value="1"/>
</dbReference>
<keyword evidence="4" id="KW-0009">Actin-binding</keyword>
<evidence type="ECO:0000259" key="6">
    <source>
        <dbReference type="PROSITE" id="PS51263"/>
    </source>
</evidence>
<dbReference type="EMBL" id="CAJVPP010002564">
    <property type="protein sequence ID" value="CAG8604427.1"/>
    <property type="molecule type" value="Genomic_DNA"/>
</dbReference>
<comment type="similarity">
    <text evidence="2">Belongs to the actin-binding proteins ADF family.</text>
</comment>
<dbReference type="Pfam" id="PF00241">
    <property type="entry name" value="Cofilin_ADF"/>
    <property type="match status" value="1"/>
</dbReference>
<evidence type="ECO:0000313" key="8">
    <source>
        <dbReference type="Proteomes" id="UP000789375"/>
    </source>
</evidence>
<dbReference type="Gene3D" id="3.40.20.10">
    <property type="entry name" value="Severin"/>
    <property type="match status" value="1"/>
</dbReference>